<evidence type="ECO:0000256" key="1">
    <source>
        <dbReference type="SAM" id="MobiDB-lite"/>
    </source>
</evidence>
<dbReference type="RefSeq" id="WP_014804759.1">
    <property type="nucleotide sequence ID" value="NC_018020.1"/>
</dbReference>
<dbReference type="InterPro" id="IPR023614">
    <property type="entry name" value="Porin_dom_sf"/>
</dbReference>
<dbReference type="InterPro" id="IPR010870">
    <property type="entry name" value="Porin_O/P"/>
</dbReference>
<name>I4BAH5_TURPD</name>
<dbReference type="EMBL" id="CP002959">
    <property type="protein sequence ID" value="AFM14282.1"/>
    <property type="molecule type" value="Genomic_DNA"/>
</dbReference>
<organism evidence="3 4">
    <name type="scientific">Turneriella parva (strain ATCC BAA-1111 / DSM 21527 / NCTC 11395 / H)</name>
    <name type="common">Leptospira parva</name>
    <dbReference type="NCBI Taxonomy" id="869212"/>
    <lineage>
        <taxon>Bacteria</taxon>
        <taxon>Pseudomonadati</taxon>
        <taxon>Spirochaetota</taxon>
        <taxon>Spirochaetia</taxon>
        <taxon>Leptospirales</taxon>
        <taxon>Leptospiraceae</taxon>
        <taxon>Turneriella</taxon>
    </lineage>
</organism>
<reference evidence="3 4" key="1">
    <citation type="submission" date="2012-06" db="EMBL/GenBank/DDBJ databases">
        <title>The complete chromosome of genome of Turneriella parva DSM 21527.</title>
        <authorList>
            <consortium name="US DOE Joint Genome Institute (JGI-PGF)"/>
            <person name="Lucas S."/>
            <person name="Han J."/>
            <person name="Lapidus A."/>
            <person name="Bruce D."/>
            <person name="Goodwin L."/>
            <person name="Pitluck S."/>
            <person name="Peters L."/>
            <person name="Kyrpides N."/>
            <person name="Mavromatis K."/>
            <person name="Ivanova N."/>
            <person name="Mikhailova N."/>
            <person name="Chertkov O."/>
            <person name="Detter J.C."/>
            <person name="Tapia R."/>
            <person name="Han C."/>
            <person name="Land M."/>
            <person name="Hauser L."/>
            <person name="Markowitz V."/>
            <person name="Cheng J.-F."/>
            <person name="Hugenholtz P."/>
            <person name="Woyke T."/>
            <person name="Wu D."/>
            <person name="Gronow S."/>
            <person name="Wellnitz S."/>
            <person name="Brambilla E."/>
            <person name="Klenk H.-P."/>
            <person name="Eisen J.A."/>
        </authorList>
    </citation>
    <scope>NUCLEOTIDE SEQUENCE [LARGE SCALE GENOMIC DNA]</scope>
    <source>
        <strain evidence="4">ATCC BAA-1111 / DSM 21527 / NCTC 11395 / H</strain>
    </source>
</reference>
<feature type="signal peptide" evidence="2">
    <location>
        <begin position="1"/>
        <end position="24"/>
    </location>
</feature>
<dbReference type="Pfam" id="PF07396">
    <property type="entry name" value="Porin_O_P"/>
    <property type="match status" value="1"/>
</dbReference>
<dbReference type="KEGG" id="tpx:Turpa_3648"/>
<feature type="region of interest" description="Disordered" evidence="1">
    <location>
        <begin position="26"/>
        <end position="52"/>
    </location>
</feature>
<sequence>MSLKSVYFLVAVAFWGSQTLLAQAKAPEARTGEKPAGSAVNPSEAQKQADVMPVAKPAEIKSAAAGAEAKPEKAEKADKLPLGVTYGDKGLTFDTGDGKFGLTMQHRLQFRYAYPFDADPRTLTDLDAEGHSFLVRRARFKVNGYAYKKWLKYNMQYDWSQPVLRDFSIDVARFSWATLRIGRAKVLYNDERVASSGRQQFVNRSILNDVFTVDRQQGVQLIGRVLENTPADFNYMVGVFSGRGVGERLNDDASMMYAARLQWNAVGDPIEWSQSDDKYTQRLNLNIAFGAATNKSNCTAFETDAVSCRRLPGSNYPPPASTPGAQAGMFKVDQGVFEIRSVYKGLYFKHESHVKRVIDQSVTTNAWPRDAEMWGALVQLGYFPHAVIDWVPSELEVAGRVAWVDPNIAVSGNNQNEYTGILNWFANSHNNKISFEVSQLVLQNPAGGNSTEQRYRSQWEFSF</sequence>
<dbReference type="Proteomes" id="UP000006048">
    <property type="component" value="Chromosome"/>
</dbReference>
<dbReference type="OrthoDB" id="5442696at2"/>
<dbReference type="PATRIC" id="fig|869212.3.peg.3669"/>
<keyword evidence="2" id="KW-0732">Signal</keyword>
<feature type="chain" id="PRO_5003686485" evidence="2">
    <location>
        <begin position="25"/>
        <end position="463"/>
    </location>
</feature>
<dbReference type="Gene3D" id="2.40.160.10">
    <property type="entry name" value="Porin"/>
    <property type="match status" value="1"/>
</dbReference>
<gene>
    <name evidence="3" type="ordered locus">Turpa_3648</name>
</gene>
<dbReference type="HOGENOM" id="CLU_047253_0_0_12"/>
<accession>I4BAH5</accession>
<evidence type="ECO:0000313" key="4">
    <source>
        <dbReference type="Proteomes" id="UP000006048"/>
    </source>
</evidence>
<protein>
    <submittedName>
        <fullName evidence="3">Phosphate-selective porin O and P</fullName>
    </submittedName>
</protein>
<keyword evidence="4" id="KW-1185">Reference proteome</keyword>
<proteinExistence type="predicted"/>
<evidence type="ECO:0000256" key="2">
    <source>
        <dbReference type="SAM" id="SignalP"/>
    </source>
</evidence>
<dbReference type="STRING" id="869212.Turpa_3648"/>
<evidence type="ECO:0000313" key="3">
    <source>
        <dbReference type="EMBL" id="AFM14282.1"/>
    </source>
</evidence>
<dbReference type="AlphaFoldDB" id="I4BAH5"/>